<dbReference type="AlphaFoldDB" id="C8XFJ9"/>
<feature type="domain" description="Integrase catalytic" evidence="2">
    <location>
        <begin position="124"/>
        <end position="287"/>
    </location>
</feature>
<dbReference type="GO" id="GO:0003676">
    <property type="term" value="F:nucleic acid binding"/>
    <property type="evidence" value="ECO:0007669"/>
    <property type="project" value="InterPro"/>
</dbReference>
<proteinExistence type="predicted"/>
<sequence>MIFAAIADWADAGEFPVEFMCQQLGVSRSGYYAWRTRPVSHRKLTDIDLTSRIRRIHQQGRGNPGVRRVRAGLAAEGIRCGLARIHRLMQAAGLQGRHPKAWRRTTIAGAKPVSAPDLIGRNFTAPAPDKAWCGDITYVKTWTGWAYVATVIDLHSRMVVGWAVADHMRTSLVLDALQMALDRRRPPAGVIFHSDRGTQYTSQEFADFCRKNDIRRSLGRTGVCWDNAVAESFFATYKKELIHNRPWPTINQLKTETFSWIEAYHNRTRRHSTLDYLTPSEYELGYRNIHELAA</sequence>
<dbReference type="Pfam" id="PF00665">
    <property type="entry name" value="rve"/>
    <property type="match status" value="1"/>
</dbReference>
<dbReference type="InterPro" id="IPR050900">
    <property type="entry name" value="Transposase_IS3/IS150/IS904"/>
</dbReference>
<dbReference type="SUPFAM" id="SSF53098">
    <property type="entry name" value="Ribonuclease H-like"/>
    <property type="match status" value="1"/>
</dbReference>
<dbReference type="GO" id="GO:0015074">
    <property type="term" value="P:DNA integration"/>
    <property type="evidence" value="ECO:0007669"/>
    <property type="project" value="InterPro"/>
</dbReference>
<name>C8XFJ9_NAKMY</name>
<dbReference type="KEGG" id="nml:Namu_3664"/>
<dbReference type="RefSeq" id="WP_015748816.1">
    <property type="nucleotide sequence ID" value="NC_013235.1"/>
</dbReference>
<dbReference type="InterPro" id="IPR036397">
    <property type="entry name" value="RNaseH_sf"/>
</dbReference>
<evidence type="ECO:0000256" key="1">
    <source>
        <dbReference type="ARBA" id="ARBA00002286"/>
    </source>
</evidence>
<evidence type="ECO:0000313" key="3">
    <source>
        <dbReference type="EMBL" id="ACV79976.1"/>
    </source>
</evidence>
<dbReference type="Proteomes" id="UP000002218">
    <property type="component" value="Chromosome"/>
</dbReference>
<dbReference type="PROSITE" id="PS50994">
    <property type="entry name" value="INTEGRASE"/>
    <property type="match status" value="1"/>
</dbReference>
<dbReference type="PANTHER" id="PTHR46889">
    <property type="entry name" value="TRANSPOSASE INSF FOR INSERTION SEQUENCE IS3B-RELATED"/>
    <property type="match status" value="1"/>
</dbReference>
<organism evidence="3 4">
    <name type="scientific">Nakamurella multipartita (strain ATCC 700099 / DSM 44233 / CIP 104796 / JCM 9543 / NBRC 105858 / Y-104)</name>
    <name type="common">Microsphaera multipartita</name>
    <dbReference type="NCBI Taxonomy" id="479431"/>
    <lineage>
        <taxon>Bacteria</taxon>
        <taxon>Bacillati</taxon>
        <taxon>Actinomycetota</taxon>
        <taxon>Actinomycetes</taxon>
        <taxon>Nakamurellales</taxon>
        <taxon>Nakamurellaceae</taxon>
        <taxon>Nakamurella</taxon>
    </lineage>
</organism>
<dbReference type="PANTHER" id="PTHR46889:SF4">
    <property type="entry name" value="TRANSPOSASE INSO FOR INSERTION SEQUENCE ELEMENT IS911B-RELATED"/>
    <property type="match status" value="1"/>
</dbReference>
<dbReference type="Pfam" id="PF13333">
    <property type="entry name" value="rve_2"/>
    <property type="match status" value="1"/>
</dbReference>
<reference evidence="4" key="1">
    <citation type="submission" date="2009-09" db="EMBL/GenBank/DDBJ databases">
        <title>The complete genome of Nakamurella multipartita DSM 44233.</title>
        <authorList>
            <consortium name="US DOE Joint Genome Institute (JGI-PGF)"/>
            <person name="Lucas S."/>
            <person name="Copeland A."/>
            <person name="Lapidus A."/>
            <person name="Glavina del Rio T."/>
            <person name="Dalin E."/>
            <person name="Tice H."/>
            <person name="Bruce D."/>
            <person name="Goodwin L."/>
            <person name="Pitluck S."/>
            <person name="Kyrpides N."/>
            <person name="Mavromatis K."/>
            <person name="Ivanova N."/>
            <person name="Ovchinnikova G."/>
            <person name="Sims D."/>
            <person name="Meincke L."/>
            <person name="Brettin T."/>
            <person name="Detter J.C."/>
            <person name="Han C."/>
            <person name="Larimer F."/>
            <person name="Land M."/>
            <person name="Hauser L."/>
            <person name="Markowitz V."/>
            <person name="Cheng J.-F."/>
            <person name="Hugenholtz P."/>
            <person name="Woyke T."/>
            <person name="Wu D."/>
            <person name="Klenk H.-P."/>
            <person name="Eisen J.A."/>
        </authorList>
    </citation>
    <scope>NUCLEOTIDE SEQUENCE [LARGE SCALE GENOMIC DNA]</scope>
    <source>
        <strain evidence="4">ATCC 700099 / DSM 44233 / CIP 104796 / JCM 9543 / NBRC 105858 / Y-104</strain>
    </source>
</reference>
<dbReference type="STRING" id="479431.Namu_3664"/>
<dbReference type="Pfam" id="PF13276">
    <property type="entry name" value="HTH_21"/>
    <property type="match status" value="1"/>
</dbReference>
<dbReference type="InParanoid" id="C8XFJ9"/>
<dbReference type="InterPro" id="IPR025948">
    <property type="entry name" value="HTH-like_dom"/>
</dbReference>
<reference evidence="3 4" key="2">
    <citation type="journal article" date="2010" name="Stand. Genomic Sci.">
        <title>Complete genome sequence of Nakamurella multipartita type strain (Y-104).</title>
        <authorList>
            <person name="Tice H."/>
            <person name="Mayilraj S."/>
            <person name="Sims D."/>
            <person name="Lapidus A."/>
            <person name="Nolan M."/>
            <person name="Lucas S."/>
            <person name="Glavina Del Rio T."/>
            <person name="Copeland A."/>
            <person name="Cheng J.F."/>
            <person name="Meincke L."/>
            <person name="Bruce D."/>
            <person name="Goodwin L."/>
            <person name="Pitluck S."/>
            <person name="Ivanova N."/>
            <person name="Mavromatis K."/>
            <person name="Ovchinnikova G."/>
            <person name="Pati A."/>
            <person name="Chen A."/>
            <person name="Palaniappan K."/>
            <person name="Land M."/>
            <person name="Hauser L."/>
            <person name="Chang Y.J."/>
            <person name="Jeffries C.D."/>
            <person name="Detter J.C."/>
            <person name="Brettin T."/>
            <person name="Rohde M."/>
            <person name="Goker M."/>
            <person name="Bristow J."/>
            <person name="Eisen J.A."/>
            <person name="Markowitz V."/>
            <person name="Hugenholtz P."/>
            <person name="Kyrpides N.C."/>
            <person name="Klenk H.P."/>
            <person name="Chen F."/>
        </authorList>
    </citation>
    <scope>NUCLEOTIDE SEQUENCE [LARGE SCALE GENOMIC DNA]</scope>
    <source>
        <strain evidence="4">ATCC 700099 / DSM 44233 / CIP 104796 / JCM 9543 / NBRC 105858 / Y-104</strain>
    </source>
</reference>
<dbReference type="Gene3D" id="3.30.420.10">
    <property type="entry name" value="Ribonuclease H-like superfamily/Ribonuclease H"/>
    <property type="match status" value="1"/>
</dbReference>
<accession>C8XFJ9</accession>
<dbReference type="InterPro" id="IPR001584">
    <property type="entry name" value="Integrase_cat-core"/>
</dbReference>
<protein>
    <submittedName>
        <fullName evidence="3">Integrase catalytic region</fullName>
    </submittedName>
</protein>
<dbReference type="InterPro" id="IPR048020">
    <property type="entry name" value="Transpos_IS3"/>
</dbReference>
<dbReference type="HOGENOM" id="CLU_027402_4_2_11"/>
<dbReference type="EMBL" id="CP001737">
    <property type="protein sequence ID" value="ACV79976.1"/>
    <property type="molecule type" value="Genomic_DNA"/>
</dbReference>
<dbReference type="NCBIfam" id="NF033516">
    <property type="entry name" value="transpos_IS3"/>
    <property type="match status" value="1"/>
</dbReference>
<evidence type="ECO:0000259" key="2">
    <source>
        <dbReference type="PROSITE" id="PS50994"/>
    </source>
</evidence>
<keyword evidence="4" id="KW-1185">Reference proteome</keyword>
<dbReference type="InterPro" id="IPR012337">
    <property type="entry name" value="RNaseH-like_sf"/>
</dbReference>
<evidence type="ECO:0000313" key="4">
    <source>
        <dbReference type="Proteomes" id="UP000002218"/>
    </source>
</evidence>
<comment type="function">
    <text evidence="1">Involved in the transposition of the insertion sequence.</text>
</comment>
<gene>
    <name evidence="3" type="ordered locus">Namu_3664</name>
</gene>
<dbReference type="eggNOG" id="COG2801">
    <property type="taxonomic scope" value="Bacteria"/>
</dbReference>